<keyword evidence="3" id="KW-0804">Transcription</keyword>
<feature type="domain" description="HTH lacI-type" evidence="4">
    <location>
        <begin position="10"/>
        <end position="64"/>
    </location>
</feature>
<evidence type="ECO:0000256" key="3">
    <source>
        <dbReference type="ARBA" id="ARBA00023163"/>
    </source>
</evidence>
<organism evidence="5 6">
    <name type="scientific">Microlunatus aurantiacus</name>
    <dbReference type="NCBI Taxonomy" id="446786"/>
    <lineage>
        <taxon>Bacteria</taxon>
        <taxon>Bacillati</taxon>
        <taxon>Actinomycetota</taxon>
        <taxon>Actinomycetes</taxon>
        <taxon>Propionibacteriales</taxon>
        <taxon>Propionibacteriaceae</taxon>
        <taxon>Microlunatus</taxon>
    </lineage>
</organism>
<dbReference type="Proteomes" id="UP001500051">
    <property type="component" value="Unassembled WGS sequence"/>
</dbReference>
<evidence type="ECO:0000313" key="6">
    <source>
        <dbReference type="Proteomes" id="UP001500051"/>
    </source>
</evidence>
<keyword evidence="6" id="KW-1185">Reference proteome</keyword>
<keyword evidence="2" id="KW-0238">DNA-binding</keyword>
<dbReference type="Pfam" id="PF13377">
    <property type="entry name" value="Peripla_BP_3"/>
    <property type="match status" value="1"/>
</dbReference>
<dbReference type="EMBL" id="BAAAYX010000005">
    <property type="protein sequence ID" value="GAA3704128.1"/>
    <property type="molecule type" value="Genomic_DNA"/>
</dbReference>
<evidence type="ECO:0000259" key="4">
    <source>
        <dbReference type="PROSITE" id="PS50932"/>
    </source>
</evidence>
<dbReference type="RefSeq" id="WP_344812386.1">
    <property type="nucleotide sequence ID" value="NZ_BAAAYX010000005.1"/>
</dbReference>
<evidence type="ECO:0000256" key="1">
    <source>
        <dbReference type="ARBA" id="ARBA00023015"/>
    </source>
</evidence>
<dbReference type="InterPro" id="IPR010982">
    <property type="entry name" value="Lambda_DNA-bd_dom_sf"/>
</dbReference>
<protein>
    <recommendedName>
        <fullName evidence="4">HTH lacI-type domain-containing protein</fullName>
    </recommendedName>
</protein>
<dbReference type="Pfam" id="PF00356">
    <property type="entry name" value="LacI"/>
    <property type="match status" value="1"/>
</dbReference>
<name>A0ABP7DGT6_9ACTN</name>
<dbReference type="InterPro" id="IPR000843">
    <property type="entry name" value="HTH_LacI"/>
</dbReference>
<dbReference type="InterPro" id="IPR046335">
    <property type="entry name" value="LacI/GalR-like_sensor"/>
</dbReference>
<dbReference type="SUPFAM" id="SSF47413">
    <property type="entry name" value="lambda repressor-like DNA-binding domains"/>
    <property type="match status" value="1"/>
</dbReference>
<dbReference type="Gene3D" id="3.40.50.2300">
    <property type="match status" value="2"/>
</dbReference>
<dbReference type="InterPro" id="IPR028082">
    <property type="entry name" value="Peripla_BP_I"/>
</dbReference>
<evidence type="ECO:0000313" key="5">
    <source>
        <dbReference type="EMBL" id="GAA3704128.1"/>
    </source>
</evidence>
<gene>
    <name evidence="5" type="ORF">GCM10022204_21920</name>
</gene>
<accession>A0ABP7DGT6</accession>
<evidence type="ECO:0000256" key="2">
    <source>
        <dbReference type="ARBA" id="ARBA00023125"/>
    </source>
</evidence>
<sequence>MGRRPSRDRATIGDVATEAKVSRATVSRVMNGLATVDPAIAERVRATAVALDYRPNQVARSLALGRTQTIGYVVPDLTNPSFHSGLRGLSRAAAEQGYRVLVADSAEHADEEPGLALDTRRRCDAVVLVAPRMSESDLARLLPDLQPAVLLNRVVAGAGLPQLDVDWASGIRDLVRHLSGLGHRRIAYLQGPVASRSNTARELALAAATGVEVIKIRCGAMFPDGHAAAGQVLDSGVSAVIAFNDVVALGLLGALHELGTDVPGALSVVGFDDIPFAAYTWPPLTTAWVPQEEMGRLAWQRLSALLTPGHPVVDDAPVLLRPRLVVRGSTGRAPLRV</sequence>
<proteinExistence type="predicted"/>
<comment type="caution">
    <text evidence="5">The sequence shown here is derived from an EMBL/GenBank/DDBJ whole genome shotgun (WGS) entry which is preliminary data.</text>
</comment>
<dbReference type="PANTHER" id="PTHR30146:SF109">
    <property type="entry name" value="HTH-TYPE TRANSCRIPTIONAL REGULATOR GALS"/>
    <property type="match status" value="1"/>
</dbReference>
<dbReference type="SUPFAM" id="SSF53822">
    <property type="entry name" value="Periplasmic binding protein-like I"/>
    <property type="match status" value="1"/>
</dbReference>
<dbReference type="Gene3D" id="1.10.260.40">
    <property type="entry name" value="lambda repressor-like DNA-binding domains"/>
    <property type="match status" value="1"/>
</dbReference>
<dbReference type="PROSITE" id="PS50932">
    <property type="entry name" value="HTH_LACI_2"/>
    <property type="match status" value="1"/>
</dbReference>
<dbReference type="SMART" id="SM00354">
    <property type="entry name" value="HTH_LACI"/>
    <property type="match status" value="1"/>
</dbReference>
<dbReference type="CDD" id="cd06267">
    <property type="entry name" value="PBP1_LacI_sugar_binding-like"/>
    <property type="match status" value="1"/>
</dbReference>
<keyword evidence="1" id="KW-0805">Transcription regulation</keyword>
<dbReference type="CDD" id="cd01392">
    <property type="entry name" value="HTH_LacI"/>
    <property type="match status" value="1"/>
</dbReference>
<dbReference type="PANTHER" id="PTHR30146">
    <property type="entry name" value="LACI-RELATED TRANSCRIPTIONAL REPRESSOR"/>
    <property type="match status" value="1"/>
</dbReference>
<dbReference type="PROSITE" id="PS00356">
    <property type="entry name" value="HTH_LACI_1"/>
    <property type="match status" value="1"/>
</dbReference>
<reference evidence="6" key="1">
    <citation type="journal article" date="2019" name="Int. J. Syst. Evol. Microbiol.">
        <title>The Global Catalogue of Microorganisms (GCM) 10K type strain sequencing project: providing services to taxonomists for standard genome sequencing and annotation.</title>
        <authorList>
            <consortium name="The Broad Institute Genomics Platform"/>
            <consortium name="The Broad Institute Genome Sequencing Center for Infectious Disease"/>
            <person name="Wu L."/>
            <person name="Ma J."/>
        </authorList>
    </citation>
    <scope>NUCLEOTIDE SEQUENCE [LARGE SCALE GENOMIC DNA]</scope>
    <source>
        <strain evidence="6">JCM 16548</strain>
    </source>
</reference>